<dbReference type="InterPro" id="IPR011055">
    <property type="entry name" value="Dup_hybrid_motif"/>
</dbReference>
<organism evidence="4 5">
    <name type="scientific">Actinomyces lilanjuaniae</name>
    <dbReference type="NCBI Taxonomy" id="2321394"/>
    <lineage>
        <taxon>Bacteria</taxon>
        <taxon>Bacillati</taxon>
        <taxon>Actinomycetota</taxon>
        <taxon>Actinomycetes</taxon>
        <taxon>Actinomycetales</taxon>
        <taxon>Actinomycetaceae</taxon>
        <taxon>Actinomyces</taxon>
    </lineage>
</organism>
<sequence>MLAVSAQSASQPTSRSASAQVAEPAGSGKDARPAPRELRFSPEVRERRSADTLQVPEVRRVRRARQTGREASADADTARDEDGPGTEASQSPRPSARRRGAGVVGRSAVLSVLAVATVVAPLSGYLTNAALASTRSSSQPDDSSQEATDRASSVAAAVLGSDADWDEDTDDQLSNVPDAATLARIREAYQNAVQTCSSETGASGDTAAFNATPELFYPMLPGSYEISSVYGYRIHPTLGVLKLHAGQDMAAPVGTAIYAAAEGTVTTAGMVDGTGTVTIKHEIDGEVWYTSYLHMYEDGIYVEEGDTVSAGDLIAGVGNTGRSSGAHLHFEVRTADDYSDDSTVDPWEWLEKHGAVELTTDCA</sequence>
<feature type="region of interest" description="Disordered" evidence="2">
    <location>
        <begin position="132"/>
        <end position="153"/>
    </location>
</feature>
<feature type="compositionally biased region" description="Polar residues" evidence="2">
    <location>
        <begin position="1"/>
        <end position="19"/>
    </location>
</feature>
<feature type="domain" description="M23ase beta-sheet core" evidence="3">
    <location>
        <begin position="243"/>
        <end position="338"/>
    </location>
</feature>
<evidence type="ECO:0000256" key="1">
    <source>
        <dbReference type="ARBA" id="ARBA00022729"/>
    </source>
</evidence>
<dbReference type="PANTHER" id="PTHR21666:SF289">
    <property type="entry name" value="L-ALA--D-GLU ENDOPEPTIDASE"/>
    <property type="match status" value="1"/>
</dbReference>
<keyword evidence="5" id="KW-1185">Reference proteome</keyword>
<dbReference type="Gene3D" id="2.70.70.10">
    <property type="entry name" value="Glucose Permease (Domain IIA)"/>
    <property type="match status" value="1"/>
</dbReference>
<dbReference type="PANTHER" id="PTHR21666">
    <property type="entry name" value="PEPTIDASE-RELATED"/>
    <property type="match status" value="1"/>
</dbReference>
<proteinExistence type="predicted"/>
<dbReference type="InterPro" id="IPR050570">
    <property type="entry name" value="Cell_wall_metabolism_enzyme"/>
</dbReference>
<dbReference type="EMBL" id="CP032514">
    <property type="protein sequence ID" value="AYD90779.1"/>
    <property type="molecule type" value="Genomic_DNA"/>
</dbReference>
<gene>
    <name evidence="4" type="ORF">D5R93_03765</name>
</gene>
<feature type="region of interest" description="Disordered" evidence="2">
    <location>
        <begin position="1"/>
        <end position="100"/>
    </location>
</feature>
<evidence type="ECO:0000313" key="5">
    <source>
        <dbReference type="Proteomes" id="UP000273001"/>
    </source>
</evidence>
<dbReference type="InterPro" id="IPR016047">
    <property type="entry name" value="M23ase_b-sheet_dom"/>
</dbReference>
<dbReference type="SUPFAM" id="SSF51261">
    <property type="entry name" value="Duplicated hybrid motif"/>
    <property type="match status" value="1"/>
</dbReference>
<name>A0ABM6Z5Y4_9ACTO</name>
<dbReference type="Pfam" id="PF01551">
    <property type="entry name" value="Peptidase_M23"/>
    <property type="match status" value="1"/>
</dbReference>
<protein>
    <submittedName>
        <fullName evidence="4">M23 family peptidase</fullName>
    </submittedName>
</protein>
<dbReference type="CDD" id="cd12797">
    <property type="entry name" value="M23_peptidase"/>
    <property type="match status" value="1"/>
</dbReference>
<feature type="compositionally biased region" description="Basic and acidic residues" evidence="2">
    <location>
        <begin position="29"/>
        <end position="50"/>
    </location>
</feature>
<reference evidence="4 5" key="1">
    <citation type="submission" date="2018-09" db="EMBL/GenBank/DDBJ databases">
        <authorList>
            <person name="Li J."/>
        </authorList>
    </citation>
    <scope>NUCLEOTIDE SEQUENCE [LARGE SCALE GENOMIC DNA]</scope>
    <source>
        <strain evidence="4 5">2129</strain>
    </source>
</reference>
<accession>A0ABM6Z5Y4</accession>
<feature type="compositionally biased region" description="Basic and acidic residues" evidence="2">
    <location>
        <begin position="67"/>
        <end position="82"/>
    </location>
</feature>
<evidence type="ECO:0000259" key="3">
    <source>
        <dbReference type="Pfam" id="PF01551"/>
    </source>
</evidence>
<keyword evidence="1" id="KW-0732">Signal</keyword>
<evidence type="ECO:0000256" key="2">
    <source>
        <dbReference type="SAM" id="MobiDB-lite"/>
    </source>
</evidence>
<dbReference type="Proteomes" id="UP000273001">
    <property type="component" value="Chromosome"/>
</dbReference>
<evidence type="ECO:0000313" key="4">
    <source>
        <dbReference type="EMBL" id="AYD90779.1"/>
    </source>
</evidence>